<evidence type="ECO:0000256" key="4">
    <source>
        <dbReference type="ARBA" id="ARBA00022676"/>
    </source>
</evidence>
<dbReference type="FunFam" id="3.40.50.11660:FF:000004">
    <property type="entry name" value="Glycoprotein 3-alpha-L-fucosyltransferase A"/>
    <property type="match status" value="1"/>
</dbReference>
<comment type="pathway">
    <text evidence="2">Protein modification; protein glycosylation.</text>
</comment>
<evidence type="ECO:0000256" key="10">
    <source>
        <dbReference type="ARBA" id="ARBA00023136"/>
    </source>
</evidence>
<dbReference type="OrthoDB" id="427096at2759"/>
<evidence type="ECO:0000256" key="2">
    <source>
        <dbReference type="ARBA" id="ARBA00004922"/>
    </source>
</evidence>
<evidence type="ECO:0000256" key="8">
    <source>
        <dbReference type="ARBA" id="ARBA00022989"/>
    </source>
</evidence>
<protein>
    <recommendedName>
        <fullName evidence="12">Fucosyltransferase</fullName>
        <ecNumber evidence="12">2.4.1.-</ecNumber>
    </recommendedName>
</protein>
<dbReference type="InterPro" id="IPR031481">
    <property type="entry name" value="Glyco_tran_10_N"/>
</dbReference>
<keyword evidence="7" id="KW-0735">Signal-anchor</keyword>
<evidence type="ECO:0000313" key="15">
    <source>
        <dbReference type="Proteomes" id="UP000694846"/>
    </source>
</evidence>
<keyword evidence="15" id="KW-1185">Reference proteome</keyword>
<evidence type="ECO:0000256" key="3">
    <source>
        <dbReference type="ARBA" id="ARBA00008919"/>
    </source>
</evidence>
<accession>A0A8B8F754</accession>
<dbReference type="Proteomes" id="UP000694846">
    <property type="component" value="Unplaced"/>
</dbReference>
<dbReference type="GO" id="GO:0008417">
    <property type="term" value="F:fucosyltransferase activity"/>
    <property type="evidence" value="ECO:0007669"/>
    <property type="project" value="InterPro"/>
</dbReference>
<keyword evidence="9 12" id="KW-0333">Golgi apparatus</keyword>
<dbReference type="Gene3D" id="3.40.50.11660">
    <property type="entry name" value="Glycosyl transferase family 10, C-terminal domain"/>
    <property type="match status" value="1"/>
</dbReference>
<gene>
    <name evidence="16" type="primary">LOC112680553</name>
</gene>
<dbReference type="UniPathway" id="UPA00378"/>
<comment type="subcellular location">
    <subcellularLocation>
        <location evidence="1 12">Golgi apparatus</location>
        <location evidence="1 12">Golgi stack membrane</location>
        <topology evidence="1 12">Single-pass type II membrane protein</topology>
    </subcellularLocation>
</comment>
<dbReference type="PANTHER" id="PTHR48438:SF1">
    <property type="entry name" value="ALPHA-(1,3)-FUCOSYLTRANSFERASE C-RELATED"/>
    <property type="match status" value="1"/>
</dbReference>
<dbReference type="RefSeq" id="XP_025406461.1">
    <property type="nucleotide sequence ID" value="XM_025550676.1"/>
</dbReference>
<feature type="domain" description="Fucosyltransferase C-terminal" evidence="13">
    <location>
        <begin position="214"/>
        <end position="389"/>
    </location>
</feature>
<dbReference type="InterPro" id="IPR055270">
    <property type="entry name" value="Glyco_tran_10_C"/>
</dbReference>
<dbReference type="PANTHER" id="PTHR48438">
    <property type="entry name" value="ALPHA-(1,3)-FUCOSYLTRANSFERASE C-RELATED"/>
    <property type="match status" value="1"/>
</dbReference>
<keyword evidence="10 12" id="KW-0472">Membrane</keyword>
<evidence type="ECO:0000256" key="12">
    <source>
        <dbReference type="RuleBase" id="RU003832"/>
    </source>
</evidence>
<evidence type="ECO:0000259" key="14">
    <source>
        <dbReference type="Pfam" id="PF17039"/>
    </source>
</evidence>
<dbReference type="GeneID" id="112680553"/>
<dbReference type="InterPro" id="IPR038577">
    <property type="entry name" value="GT10-like_C_sf"/>
</dbReference>
<feature type="transmembrane region" description="Helical" evidence="12">
    <location>
        <begin position="12"/>
        <end position="33"/>
    </location>
</feature>
<evidence type="ECO:0000259" key="13">
    <source>
        <dbReference type="Pfam" id="PF00852"/>
    </source>
</evidence>
<feature type="domain" description="Fucosyltransferase N-terminal" evidence="14">
    <location>
        <begin position="113"/>
        <end position="195"/>
    </location>
</feature>
<dbReference type="GO" id="GO:0032580">
    <property type="term" value="C:Golgi cisterna membrane"/>
    <property type="evidence" value="ECO:0007669"/>
    <property type="project" value="UniProtKB-SubCell"/>
</dbReference>
<dbReference type="InterPro" id="IPR001503">
    <property type="entry name" value="Glyco_trans_10"/>
</dbReference>
<dbReference type="Pfam" id="PF00852">
    <property type="entry name" value="Glyco_transf_10"/>
    <property type="match status" value="1"/>
</dbReference>
<evidence type="ECO:0000256" key="7">
    <source>
        <dbReference type="ARBA" id="ARBA00022968"/>
    </source>
</evidence>
<evidence type="ECO:0000256" key="9">
    <source>
        <dbReference type="ARBA" id="ARBA00023034"/>
    </source>
</evidence>
<dbReference type="SUPFAM" id="SSF53756">
    <property type="entry name" value="UDP-Glycosyltransferase/glycogen phosphorylase"/>
    <property type="match status" value="1"/>
</dbReference>
<name>A0A8B8F754_9HEMI</name>
<keyword evidence="6 12" id="KW-0812">Transmembrane</keyword>
<dbReference type="EC" id="2.4.1.-" evidence="12"/>
<keyword evidence="4 12" id="KW-0328">Glycosyltransferase</keyword>
<evidence type="ECO:0000313" key="16">
    <source>
        <dbReference type="RefSeq" id="XP_025406461.1"/>
    </source>
</evidence>
<dbReference type="AlphaFoldDB" id="A0A8B8F754"/>
<evidence type="ECO:0000256" key="6">
    <source>
        <dbReference type="ARBA" id="ARBA00022692"/>
    </source>
</evidence>
<evidence type="ECO:0000256" key="11">
    <source>
        <dbReference type="ARBA" id="ARBA00023180"/>
    </source>
</evidence>
<reference evidence="16" key="1">
    <citation type="submission" date="2025-08" db="UniProtKB">
        <authorList>
            <consortium name="RefSeq"/>
        </authorList>
    </citation>
    <scope>IDENTIFICATION</scope>
    <source>
        <tissue evidence="16">Whole body</tissue>
    </source>
</reference>
<comment type="similarity">
    <text evidence="3 12">Belongs to the glycosyltransferase 10 family.</text>
</comment>
<keyword evidence="5 12" id="KW-0808">Transferase</keyword>
<keyword evidence="11" id="KW-0325">Glycoprotein</keyword>
<organism evidence="15 16">
    <name type="scientific">Sipha flava</name>
    <name type="common">yellow sugarcane aphid</name>
    <dbReference type="NCBI Taxonomy" id="143950"/>
    <lineage>
        <taxon>Eukaryota</taxon>
        <taxon>Metazoa</taxon>
        <taxon>Ecdysozoa</taxon>
        <taxon>Arthropoda</taxon>
        <taxon>Hexapoda</taxon>
        <taxon>Insecta</taxon>
        <taxon>Pterygota</taxon>
        <taxon>Neoptera</taxon>
        <taxon>Paraneoptera</taxon>
        <taxon>Hemiptera</taxon>
        <taxon>Sternorrhyncha</taxon>
        <taxon>Aphidomorpha</taxon>
        <taxon>Aphidoidea</taxon>
        <taxon>Aphididae</taxon>
        <taxon>Sipha</taxon>
    </lineage>
</organism>
<evidence type="ECO:0000256" key="5">
    <source>
        <dbReference type="ARBA" id="ARBA00022679"/>
    </source>
</evidence>
<proteinExistence type="inferred from homology"/>
<sequence length="421" mass="49266">MFKIKYPCMRNCSQKFIITIVLIILLVSIYVYVFKSEKVSERKTCAPSSEKTSTYNKFTNSRLVWPDELPNGDRIKEQLYYVPAGYKYEMSRIKRILIHTGIGDVWEIPLLDQGEFIGCPVSQCWLTVNLSYGPEVDAVIFRHHYTRPTFNRPPNQIWIMHHTEAPYSTSFMTDSNVFNWTSNYRWDSDIPNPYGYFFEYKPPLPRIERNYADGKSKKVAWFVSNCYPNSNRTIYANELANYISVDIYGNCGVLKCPRDNDNSCLKLLDTDYKFYLAFENAHCRHYITEKLFLNALSHDVLPIVMGPSRSDYELVAPKNSFIHVDDFESPKLLAEYLNKLDEDDELYNEYFQWKGTGTVTIGSKYYCRLCAMLHDEKRLPKHYEDINKWWDGPGVCRPPILDPNLFSVNTHTDPPTNKNQK</sequence>
<evidence type="ECO:0000256" key="1">
    <source>
        <dbReference type="ARBA" id="ARBA00004447"/>
    </source>
</evidence>
<keyword evidence="8 12" id="KW-1133">Transmembrane helix</keyword>
<dbReference type="Pfam" id="PF17039">
    <property type="entry name" value="Glyco_tran_10_N"/>
    <property type="match status" value="1"/>
</dbReference>